<dbReference type="RefSeq" id="WP_195172214.1">
    <property type="nucleotide sequence ID" value="NZ_CP062983.1"/>
</dbReference>
<protein>
    <submittedName>
        <fullName evidence="2">Sugar phosphate isomerase/epimerase</fullName>
    </submittedName>
</protein>
<name>A0A7S8IEY2_9CHLR</name>
<dbReference type="InterPro" id="IPR036237">
    <property type="entry name" value="Xyl_isomerase-like_sf"/>
</dbReference>
<dbReference type="Proteomes" id="UP000594468">
    <property type="component" value="Chromosome"/>
</dbReference>
<evidence type="ECO:0000313" key="2">
    <source>
        <dbReference type="EMBL" id="QPC84150.1"/>
    </source>
</evidence>
<accession>A0A7S8IEY2</accession>
<dbReference type="GO" id="GO:0016853">
    <property type="term" value="F:isomerase activity"/>
    <property type="evidence" value="ECO:0007669"/>
    <property type="project" value="UniProtKB-KW"/>
</dbReference>
<evidence type="ECO:0000313" key="3">
    <source>
        <dbReference type="Proteomes" id="UP000594468"/>
    </source>
</evidence>
<proteinExistence type="predicted"/>
<evidence type="ECO:0000259" key="1">
    <source>
        <dbReference type="Pfam" id="PF01261"/>
    </source>
</evidence>
<keyword evidence="3" id="KW-1185">Reference proteome</keyword>
<sequence>MPAPIALQLYTVREALKADLEGTITKIAEMGYIGAESYGGLDAAAVKKAADAVGLQIMGTHASPPVGDQKDAILEMARTYGVDHIVVPGLDRNLFQSRDGLQKICDLMNEANENAKSAGIKLGYHNHEHEFAPLDGSTPYQIMLDCMSKDIFLELDTYWAQVGGQDVNEMLDTLGQRVPFLHIKDGPGGAHDNPQFALGEGIMDVPGIINNHAADWLIVELDSCATDMMEAVQKSYTYLIHNGLARGNR</sequence>
<keyword evidence="2" id="KW-0413">Isomerase</keyword>
<dbReference type="PANTHER" id="PTHR12110:SF41">
    <property type="entry name" value="INOSOSE DEHYDRATASE"/>
    <property type="match status" value="1"/>
</dbReference>
<gene>
    <name evidence="2" type="ORF">G4Y79_07200</name>
</gene>
<dbReference type="InterPro" id="IPR013022">
    <property type="entry name" value="Xyl_isomerase-like_TIM-brl"/>
</dbReference>
<dbReference type="EMBL" id="CP062983">
    <property type="protein sequence ID" value="QPC84150.1"/>
    <property type="molecule type" value="Genomic_DNA"/>
</dbReference>
<dbReference type="InterPro" id="IPR050312">
    <property type="entry name" value="IolE/XylAMocC-like"/>
</dbReference>
<reference evidence="2 3" key="1">
    <citation type="submission" date="2020-02" db="EMBL/GenBank/DDBJ databases">
        <authorList>
            <person name="Zheng R.K."/>
            <person name="Sun C.M."/>
        </authorList>
    </citation>
    <scope>NUCLEOTIDE SEQUENCE [LARGE SCALE GENOMIC DNA]</scope>
    <source>
        <strain evidence="3">rifampicinis</strain>
    </source>
</reference>
<dbReference type="Pfam" id="PF01261">
    <property type="entry name" value="AP_endonuc_2"/>
    <property type="match status" value="1"/>
</dbReference>
<dbReference type="AlphaFoldDB" id="A0A7S8IEY2"/>
<dbReference type="KEGG" id="pmet:G4Y79_07200"/>
<dbReference type="SUPFAM" id="SSF51658">
    <property type="entry name" value="Xylose isomerase-like"/>
    <property type="match status" value="1"/>
</dbReference>
<organism evidence="2 3">
    <name type="scientific">Phototrophicus methaneseepsis</name>
    <dbReference type="NCBI Taxonomy" id="2710758"/>
    <lineage>
        <taxon>Bacteria</taxon>
        <taxon>Bacillati</taxon>
        <taxon>Chloroflexota</taxon>
        <taxon>Candidatus Thermofontia</taxon>
        <taxon>Phototrophicales</taxon>
        <taxon>Phototrophicaceae</taxon>
        <taxon>Phototrophicus</taxon>
    </lineage>
</organism>
<feature type="domain" description="Xylose isomerase-like TIM barrel" evidence="1">
    <location>
        <begin position="26"/>
        <end position="210"/>
    </location>
</feature>
<dbReference type="Gene3D" id="3.20.20.150">
    <property type="entry name" value="Divalent-metal-dependent TIM barrel enzymes"/>
    <property type="match status" value="1"/>
</dbReference>
<dbReference type="PANTHER" id="PTHR12110">
    <property type="entry name" value="HYDROXYPYRUVATE ISOMERASE"/>
    <property type="match status" value="1"/>
</dbReference>